<reference evidence="1 2" key="1">
    <citation type="submission" date="2014-04" db="EMBL/GenBank/DDBJ databases">
        <authorList>
            <consortium name="DOE Joint Genome Institute"/>
            <person name="Kuo A."/>
            <person name="Ruytinx J."/>
            <person name="Rineau F."/>
            <person name="Colpaert J."/>
            <person name="Kohler A."/>
            <person name="Nagy L.G."/>
            <person name="Floudas D."/>
            <person name="Copeland A."/>
            <person name="Barry K.W."/>
            <person name="Cichocki N."/>
            <person name="Veneault-Fourrey C."/>
            <person name="LaButti K."/>
            <person name="Lindquist E.A."/>
            <person name="Lipzen A."/>
            <person name="Lundell T."/>
            <person name="Morin E."/>
            <person name="Murat C."/>
            <person name="Sun H."/>
            <person name="Tunlid A."/>
            <person name="Henrissat B."/>
            <person name="Grigoriev I.V."/>
            <person name="Hibbett D.S."/>
            <person name="Martin F."/>
            <person name="Nordberg H.P."/>
            <person name="Cantor M.N."/>
            <person name="Hua S.X."/>
        </authorList>
    </citation>
    <scope>NUCLEOTIDE SEQUENCE [LARGE SCALE GENOMIC DNA]</scope>
    <source>
        <strain evidence="1 2">UH-Slu-Lm8-n1</strain>
    </source>
</reference>
<dbReference type="EMBL" id="KN835475">
    <property type="protein sequence ID" value="KIK37100.1"/>
    <property type="molecule type" value="Genomic_DNA"/>
</dbReference>
<accession>A0A0C9ZI81</accession>
<dbReference type="InParanoid" id="A0A0C9ZI81"/>
<evidence type="ECO:0000313" key="2">
    <source>
        <dbReference type="Proteomes" id="UP000054485"/>
    </source>
</evidence>
<dbReference type="HOGENOM" id="CLU_1887145_0_0_1"/>
<dbReference type="AlphaFoldDB" id="A0A0C9ZI81"/>
<protein>
    <submittedName>
        <fullName evidence="1">Uncharacterized protein</fullName>
    </submittedName>
</protein>
<dbReference type="Proteomes" id="UP000054485">
    <property type="component" value="Unassembled WGS sequence"/>
</dbReference>
<evidence type="ECO:0000313" key="1">
    <source>
        <dbReference type="EMBL" id="KIK37100.1"/>
    </source>
</evidence>
<keyword evidence="2" id="KW-1185">Reference proteome</keyword>
<organism evidence="1 2">
    <name type="scientific">Suillus luteus UH-Slu-Lm8-n1</name>
    <dbReference type="NCBI Taxonomy" id="930992"/>
    <lineage>
        <taxon>Eukaryota</taxon>
        <taxon>Fungi</taxon>
        <taxon>Dikarya</taxon>
        <taxon>Basidiomycota</taxon>
        <taxon>Agaricomycotina</taxon>
        <taxon>Agaricomycetes</taxon>
        <taxon>Agaricomycetidae</taxon>
        <taxon>Boletales</taxon>
        <taxon>Suillineae</taxon>
        <taxon>Suillaceae</taxon>
        <taxon>Suillus</taxon>
    </lineage>
</organism>
<name>A0A0C9ZI81_9AGAM</name>
<reference evidence="2" key="2">
    <citation type="submission" date="2015-01" db="EMBL/GenBank/DDBJ databases">
        <title>Evolutionary Origins and Diversification of the Mycorrhizal Mutualists.</title>
        <authorList>
            <consortium name="DOE Joint Genome Institute"/>
            <consortium name="Mycorrhizal Genomics Consortium"/>
            <person name="Kohler A."/>
            <person name="Kuo A."/>
            <person name="Nagy L.G."/>
            <person name="Floudas D."/>
            <person name="Copeland A."/>
            <person name="Barry K.W."/>
            <person name="Cichocki N."/>
            <person name="Veneault-Fourrey C."/>
            <person name="LaButti K."/>
            <person name="Lindquist E.A."/>
            <person name="Lipzen A."/>
            <person name="Lundell T."/>
            <person name="Morin E."/>
            <person name="Murat C."/>
            <person name="Riley R."/>
            <person name="Ohm R."/>
            <person name="Sun H."/>
            <person name="Tunlid A."/>
            <person name="Henrissat B."/>
            <person name="Grigoriev I.V."/>
            <person name="Hibbett D.S."/>
            <person name="Martin F."/>
        </authorList>
    </citation>
    <scope>NUCLEOTIDE SEQUENCE [LARGE SCALE GENOMIC DNA]</scope>
    <source>
        <strain evidence="2">UH-Slu-Lm8-n1</strain>
    </source>
</reference>
<gene>
    <name evidence="1" type="ORF">CY34DRAFT_476559</name>
</gene>
<proteinExistence type="predicted"/>
<sequence length="135" mass="16031">MQMQNSLKQPHRKHLLLIKRTTPLTKANWESLGEKKDSNANERKKGCQRRLILSSLYGTTGRKRVRRGMYEHMWHVQMRVIKCYALFYRGHVCPPKKRMYPSKAKKSSHDFIKARKRKRSVIVISKSRPIAPHHQ</sequence>